<comment type="caution">
    <text evidence="2">The sequence shown here is derived from an EMBL/GenBank/DDBJ whole genome shotgun (WGS) entry which is preliminary data.</text>
</comment>
<gene>
    <name evidence="2" type="ORF">GEV37_07595</name>
</gene>
<proteinExistence type="predicted"/>
<dbReference type="InterPro" id="IPR053860">
    <property type="entry name" value="DUF6932"/>
</dbReference>
<organism evidence="2 3">
    <name type="scientific">Vreelandella malpeensis</name>
    <dbReference type="NCBI Taxonomy" id="1172368"/>
    <lineage>
        <taxon>Bacteria</taxon>
        <taxon>Pseudomonadati</taxon>
        <taxon>Pseudomonadota</taxon>
        <taxon>Gammaproteobacteria</taxon>
        <taxon>Oceanospirillales</taxon>
        <taxon>Halomonadaceae</taxon>
        <taxon>Vreelandella</taxon>
    </lineage>
</organism>
<sequence length="189" mass="21608">MIPELNQSGVLPPFIPDQGPTDRAGMAPYKATISEFVLRYAHSPERRAILRGLLEYRKKLRKVGILEGFQWLDGSFVENVEISRGRPPADVDLVTFAFRPTNDLDQWQGIVTGNTDLFLPSKSKAQYQCDAYFVDLNTHPIHVVSNTRYWFGLFSHQRDSYLWKGMVEIPIACEDDNAFEILEREEGDA</sequence>
<name>A0ABS8DRS5_9GAMM</name>
<feature type="region of interest" description="Disordered" evidence="1">
    <location>
        <begin position="1"/>
        <end position="22"/>
    </location>
</feature>
<evidence type="ECO:0000313" key="3">
    <source>
        <dbReference type="Proteomes" id="UP001319882"/>
    </source>
</evidence>
<accession>A0ABS8DRS5</accession>
<reference evidence="2 3" key="1">
    <citation type="journal article" date="2021" name="Sci. Rep.">
        <title>Genome analysis of a halophilic bacterium Halomonas malpeensis YU-PRIM-29(T) reveals its exopolysaccharide and pigment producing capabilities.</title>
        <authorList>
            <person name="Athmika"/>
            <person name="Ghate S.D."/>
            <person name="Arun A.B."/>
            <person name="Rao S.S."/>
            <person name="Kumar S.T.A."/>
            <person name="Kandiyil M.K."/>
            <person name="Saptami K."/>
            <person name="Rekha P.D."/>
        </authorList>
    </citation>
    <scope>NUCLEOTIDE SEQUENCE [LARGE SCALE GENOMIC DNA]</scope>
    <source>
        <strain evidence="3">prim 29</strain>
    </source>
</reference>
<dbReference type="RefSeq" id="WP_227389632.1">
    <property type="nucleotide sequence ID" value="NZ_JBHSCJ010000010.1"/>
</dbReference>
<dbReference type="Proteomes" id="UP001319882">
    <property type="component" value="Unassembled WGS sequence"/>
</dbReference>
<dbReference type="EMBL" id="WHVL01000002">
    <property type="protein sequence ID" value="MCB8888976.1"/>
    <property type="molecule type" value="Genomic_DNA"/>
</dbReference>
<evidence type="ECO:0000313" key="2">
    <source>
        <dbReference type="EMBL" id="MCB8888976.1"/>
    </source>
</evidence>
<keyword evidence="3" id="KW-1185">Reference proteome</keyword>
<dbReference type="Pfam" id="PF22014">
    <property type="entry name" value="DUF6932"/>
    <property type="match status" value="1"/>
</dbReference>
<protein>
    <submittedName>
        <fullName evidence="2">Uncharacterized protein</fullName>
    </submittedName>
</protein>
<evidence type="ECO:0000256" key="1">
    <source>
        <dbReference type="SAM" id="MobiDB-lite"/>
    </source>
</evidence>